<keyword evidence="3" id="KW-1185">Reference proteome</keyword>
<dbReference type="InterPro" id="IPR049012">
    <property type="entry name" value="Mutator_transp_dom"/>
</dbReference>
<evidence type="ECO:0000259" key="1">
    <source>
        <dbReference type="Pfam" id="PF20700"/>
    </source>
</evidence>
<accession>A0AAD9PEG3</accession>
<dbReference type="EMBL" id="JAODUO010000014">
    <property type="protein sequence ID" value="KAK2193336.1"/>
    <property type="molecule type" value="Genomic_DNA"/>
</dbReference>
<dbReference type="AlphaFoldDB" id="A0AAD9PEG3"/>
<name>A0AAD9PEG3_RIDPI</name>
<proteinExistence type="predicted"/>
<evidence type="ECO:0000313" key="3">
    <source>
        <dbReference type="Proteomes" id="UP001209878"/>
    </source>
</evidence>
<dbReference type="Pfam" id="PF20700">
    <property type="entry name" value="Mutator"/>
    <property type="match status" value="1"/>
</dbReference>
<organism evidence="2 3">
    <name type="scientific">Ridgeia piscesae</name>
    <name type="common">Tubeworm</name>
    <dbReference type="NCBI Taxonomy" id="27915"/>
    <lineage>
        <taxon>Eukaryota</taxon>
        <taxon>Metazoa</taxon>
        <taxon>Spiralia</taxon>
        <taxon>Lophotrochozoa</taxon>
        <taxon>Annelida</taxon>
        <taxon>Polychaeta</taxon>
        <taxon>Sedentaria</taxon>
        <taxon>Canalipalpata</taxon>
        <taxon>Sabellida</taxon>
        <taxon>Siboglinidae</taxon>
        <taxon>Ridgeia</taxon>
    </lineage>
</organism>
<dbReference type="Proteomes" id="UP001209878">
    <property type="component" value="Unassembled WGS sequence"/>
</dbReference>
<comment type="caution">
    <text evidence="2">The sequence shown here is derived from an EMBL/GenBank/DDBJ whole genome shotgun (WGS) entry which is preliminary data.</text>
</comment>
<evidence type="ECO:0000313" key="2">
    <source>
        <dbReference type="EMBL" id="KAK2193336.1"/>
    </source>
</evidence>
<protein>
    <recommendedName>
        <fullName evidence="1">Mutator-like transposase domain-containing protein</fullName>
    </recommendedName>
</protein>
<sequence length="90" mass="10365">MHTRWRLCKSCTYHHAQYSSLQITSAETPSRQPYNINHHSVLALKEVGIGQPEMVKMLALMNIKGELHHKTFHSINPQVLGKSWSSLWTI</sequence>
<reference evidence="2" key="1">
    <citation type="journal article" date="2023" name="Mol. Biol. Evol.">
        <title>Third-Generation Sequencing Reveals the Adaptive Role of the Epigenome in Three Deep-Sea Polychaetes.</title>
        <authorList>
            <person name="Perez M."/>
            <person name="Aroh O."/>
            <person name="Sun Y."/>
            <person name="Lan Y."/>
            <person name="Juniper S.K."/>
            <person name="Young C.R."/>
            <person name="Angers B."/>
            <person name="Qian P.Y."/>
        </authorList>
    </citation>
    <scope>NUCLEOTIDE SEQUENCE</scope>
    <source>
        <strain evidence="2">R07B-5</strain>
    </source>
</reference>
<feature type="domain" description="Mutator-like transposase" evidence="1">
    <location>
        <begin position="8"/>
        <end position="79"/>
    </location>
</feature>
<gene>
    <name evidence="2" type="ORF">NP493_15g03023</name>
</gene>